<name>A0AAU9M1L0_9ASTR</name>
<dbReference type="InterPro" id="IPR000477">
    <property type="entry name" value="RT_dom"/>
</dbReference>
<dbReference type="InterPro" id="IPR043502">
    <property type="entry name" value="DNA/RNA_pol_sf"/>
</dbReference>
<dbReference type="SUPFAM" id="SSF56672">
    <property type="entry name" value="DNA/RNA polymerases"/>
    <property type="match status" value="1"/>
</dbReference>
<protein>
    <recommendedName>
        <fullName evidence="1">Reverse transcriptase domain-containing protein</fullName>
    </recommendedName>
</protein>
<accession>A0AAU9M1L0</accession>
<dbReference type="AlphaFoldDB" id="A0AAU9M1L0"/>
<reference evidence="2 3" key="1">
    <citation type="submission" date="2022-01" db="EMBL/GenBank/DDBJ databases">
        <authorList>
            <person name="Xiong W."/>
            <person name="Schranz E."/>
        </authorList>
    </citation>
    <scope>NUCLEOTIDE SEQUENCE [LARGE SCALE GENOMIC DNA]</scope>
</reference>
<gene>
    <name evidence="2" type="ORF">LVIROSA_LOCUS9285</name>
</gene>
<organism evidence="2 3">
    <name type="scientific">Lactuca virosa</name>
    <dbReference type="NCBI Taxonomy" id="75947"/>
    <lineage>
        <taxon>Eukaryota</taxon>
        <taxon>Viridiplantae</taxon>
        <taxon>Streptophyta</taxon>
        <taxon>Embryophyta</taxon>
        <taxon>Tracheophyta</taxon>
        <taxon>Spermatophyta</taxon>
        <taxon>Magnoliopsida</taxon>
        <taxon>eudicotyledons</taxon>
        <taxon>Gunneridae</taxon>
        <taxon>Pentapetalae</taxon>
        <taxon>asterids</taxon>
        <taxon>campanulids</taxon>
        <taxon>Asterales</taxon>
        <taxon>Asteraceae</taxon>
        <taxon>Cichorioideae</taxon>
        <taxon>Cichorieae</taxon>
        <taxon>Lactucinae</taxon>
        <taxon>Lactuca</taxon>
    </lineage>
</organism>
<evidence type="ECO:0000313" key="2">
    <source>
        <dbReference type="EMBL" id="CAH1421913.1"/>
    </source>
</evidence>
<evidence type="ECO:0000259" key="1">
    <source>
        <dbReference type="PROSITE" id="PS50878"/>
    </source>
</evidence>
<dbReference type="Pfam" id="PF00078">
    <property type="entry name" value="RVT_1"/>
    <property type="match status" value="1"/>
</dbReference>
<proteinExistence type="predicted"/>
<dbReference type="Proteomes" id="UP001157418">
    <property type="component" value="Unassembled WGS sequence"/>
</dbReference>
<evidence type="ECO:0000313" key="3">
    <source>
        <dbReference type="Proteomes" id="UP001157418"/>
    </source>
</evidence>
<dbReference type="PANTHER" id="PTHR33116">
    <property type="entry name" value="REVERSE TRANSCRIPTASE ZINC-BINDING DOMAIN-CONTAINING PROTEIN-RELATED-RELATED"/>
    <property type="match status" value="1"/>
</dbReference>
<dbReference type="PANTHER" id="PTHR33116:SF84">
    <property type="entry name" value="RNA-DIRECTED DNA POLYMERASE"/>
    <property type="match status" value="1"/>
</dbReference>
<dbReference type="EMBL" id="CAKMRJ010001112">
    <property type="protein sequence ID" value="CAH1421913.1"/>
    <property type="molecule type" value="Genomic_DNA"/>
</dbReference>
<comment type="caution">
    <text evidence="2">The sequence shown here is derived from an EMBL/GenBank/DDBJ whole genome shotgun (WGS) entry which is preliminary data.</text>
</comment>
<dbReference type="PROSITE" id="PS50878">
    <property type="entry name" value="RT_POL"/>
    <property type="match status" value="1"/>
</dbReference>
<keyword evidence="3" id="KW-1185">Reference proteome</keyword>
<feature type="domain" description="Reverse transcriptase" evidence="1">
    <location>
        <begin position="31"/>
        <end position="342"/>
    </location>
</feature>
<sequence length="342" mass="39678">MKEFYDTCFDEEGFLKQRSKFKWLGEGDKNTSFFHNILKCNINRQRVDAVLDDEGRWIRGIGLIDKFVGHFREFLGMDNNSMQVIPNMDTLFEKKLDNNLATDMIRVITDKEIREAMFDIDDLKAPGTDGYSSKFYKAAWSIVGNDVCRAVREFFWSGKLLKEVNSTRIILVPKVDAPKEVTDYRPIACCSPRCAMKFDIQKAYDTVDWKFLEWALIGFGFHPFMINWIMTCVSSQKFTICINGFDHGFFEGKRGLRQGDPLSPYLFTIVMEVFSLILRRKICENRNFKYHWRCQSQKITHLSFADDLLIFCHGNASSVRVVKEALDEFKLVSGLSISIPKS</sequence>